<dbReference type="Proteomes" id="UP001152766">
    <property type="component" value="Unassembled WGS sequence"/>
</dbReference>
<name>A0A9X4LRX0_9BURK</name>
<accession>A0A9X4LRX0</accession>
<dbReference type="EMBL" id="SGUG01000093">
    <property type="protein sequence ID" value="MDG0865433.1"/>
    <property type="molecule type" value="Genomic_DNA"/>
</dbReference>
<organism evidence="1 2">
    <name type="scientific">Pelomonas aquatica</name>
    <dbReference type="NCBI Taxonomy" id="431058"/>
    <lineage>
        <taxon>Bacteria</taxon>
        <taxon>Pseudomonadati</taxon>
        <taxon>Pseudomonadota</taxon>
        <taxon>Betaproteobacteria</taxon>
        <taxon>Burkholderiales</taxon>
        <taxon>Sphaerotilaceae</taxon>
        <taxon>Roseateles</taxon>
    </lineage>
</organism>
<proteinExistence type="predicted"/>
<keyword evidence="2" id="KW-1185">Reference proteome</keyword>
<dbReference type="RefSeq" id="WP_378990144.1">
    <property type="nucleotide sequence ID" value="NZ_JBHSRN010000017.1"/>
</dbReference>
<dbReference type="AlphaFoldDB" id="A0A9X4LRX0"/>
<gene>
    <name evidence="1" type="ORF">EXJ73_23555</name>
</gene>
<sequence>MGITMHGVAGCVTSVAAGGKCGPGALSAAFSQAALPYKPNNIIGGTIASYVIGGTASELGGGKFANGAITASMGYLFNAVQHDMKTSGGYGAGSADGDHYYVVWTQLSTNCDAACVQAWSNAANLFSYPSLDLRATPADTSGRPTVVYGPFPGSDLSDPSSYETPGGRVVQSRNADGSITNTTLGDHVFCCGTITRSLVLVGDSLYMMTVGTGYNVLLGTGYRSTFLANWNSSSGQQIFKTLDQQLINYKKGHGP</sequence>
<evidence type="ECO:0000313" key="1">
    <source>
        <dbReference type="EMBL" id="MDG0865433.1"/>
    </source>
</evidence>
<reference evidence="1" key="1">
    <citation type="submission" date="2019-02" db="EMBL/GenBank/DDBJ databases">
        <title>Draft genome of the type strain Pelomonas aquatica CCUG 52575T.</title>
        <authorList>
            <person name="Gomila M."/>
            <person name="Lalucat J."/>
        </authorList>
    </citation>
    <scope>NUCLEOTIDE SEQUENCE</scope>
    <source>
        <strain evidence="1">CCUG 52575</strain>
    </source>
</reference>
<protein>
    <submittedName>
        <fullName evidence="1">Uncharacterized protein</fullName>
    </submittedName>
</protein>
<evidence type="ECO:0000313" key="2">
    <source>
        <dbReference type="Proteomes" id="UP001152766"/>
    </source>
</evidence>
<comment type="caution">
    <text evidence="1">The sequence shown here is derived from an EMBL/GenBank/DDBJ whole genome shotgun (WGS) entry which is preliminary data.</text>
</comment>